<dbReference type="Proteomes" id="UP000000763">
    <property type="component" value="Chromosome 8"/>
</dbReference>
<proteinExistence type="predicted"/>
<accession>Q6ZCA3</accession>
<reference evidence="2" key="1">
    <citation type="journal article" date="2005" name="Nature">
        <title>The map-based sequence of the rice genome.</title>
        <authorList>
            <consortium name="International rice genome sequencing project (IRGSP)"/>
            <person name="Matsumoto T."/>
            <person name="Wu J."/>
            <person name="Kanamori H."/>
            <person name="Katayose Y."/>
            <person name="Fujisawa M."/>
            <person name="Namiki N."/>
            <person name="Mizuno H."/>
            <person name="Yamamoto K."/>
            <person name="Antonio B.A."/>
            <person name="Baba T."/>
            <person name="Sakata K."/>
            <person name="Nagamura Y."/>
            <person name="Aoki H."/>
            <person name="Arikawa K."/>
            <person name="Arita K."/>
            <person name="Bito T."/>
            <person name="Chiden Y."/>
            <person name="Fujitsuka N."/>
            <person name="Fukunaka R."/>
            <person name="Hamada M."/>
            <person name="Harada C."/>
            <person name="Hayashi A."/>
            <person name="Hijishita S."/>
            <person name="Honda M."/>
            <person name="Hosokawa S."/>
            <person name="Ichikawa Y."/>
            <person name="Idonuma A."/>
            <person name="Iijima M."/>
            <person name="Ikeda M."/>
            <person name="Ikeno M."/>
            <person name="Ito K."/>
            <person name="Ito S."/>
            <person name="Ito T."/>
            <person name="Ito Y."/>
            <person name="Ito Y."/>
            <person name="Iwabuchi A."/>
            <person name="Kamiya K."/>
            <person name="Karasawa W."/>
            <person name="Kurita K."/>
            <person name="Katagiri S."/>
            <person name="Kikuta A."/>
            <person name="Kobayashi H."/>
            <person name="Kobayashi N."/>
            <person name="Machita K."/>
            <person name="Maehara T."/>
            <person name="Masukawa M."/>
            <person name="Mizubayashi T."/>
            <person name="Mukai Y."/>
            <person name="Nagasaki H."/>
            <person name="Nagata Y."/>
            <person name="Naito S."/>
            <person name="Nakashima M."/>
            <person name="Nakama Y."/>
            <person name="Nakamichi Y."/>
            <person name="Nakamura M."/>
            <person name="Meguro A."/>
            <person name="Negishi M."/>
            <person name="Ohta I."/>
            <person name="Ohta T."/>
            <person name="Okamoto M."/>
            <person name="Ono N."/>
            <person name="Saji S."/>
            <person name="Sakaguchi M."/>
            <person name="Sakai K."/>
            <person name="Shibata M."/>
            <person name="Shimokawa T."/>
            <person name="Song J."/>
            <person name="Takazaki Y."/>
            <person name="Terasawa K."/>
            <person name="Tsugane M."/>
            <person name="Tsuji K."/>
            <person name="Ueda S."/>
            <person name="Waki K."/>
            <person name="Yamagata H."/>
            <person name="Yamamoto M."/>
            <person name="Yamamoto S."/>
            <person name="Yamane H."/>
            <person name="Yoshiki S."/>
            <person name="Yoshihara R."/>
            <person name="Yukawa K."/>
            <person name="Zhong H."/>
            <person name="Yano M."/>
            <person name="Yuan Q."/>
            <person name="Ouyang S."/>
            <person name="Liu J."/>
            <person name="Jones K.M."/>
            <person name="Gansberger K."/>
            <person name="Moffat K."/>
            <person name="Hill J."/>
            <person name="Bera J."/>
            <person name="Fadrosh D."/>
            <person name="Jin S."/>
            <person name="Johri S."/>
            <person name="Kim M."/>
            <person name="Overton L."/>
            <person name="Reardon M."/>
            <person name="Tsitrin T."/>
            <person name="Vuong H."/>
            <person name="Weaver B."/>
            <person name="Ciecko A."/>
            <person name="Tallon L."/>
            <person name="Jackson J."/>
            <person name="Pai G."/>
            <person name="Aken S.V."/>
            <person name="Utterback T."/>
            <person name="Reidmuller S."/>
            <person name="Feldblyum T."/>
            <person name="Hsiao J."/>
            <person name="Zismann V."/>
            <person name="Iobst S."/>
            <person name="de Vazeille A.R."/>
            <person name="Buell C.R."/>
            <person name="Ying K."/>
            <person name="Li Y."/>
            <person name="Lu T."/>
            <person name="Huang Y."/>
            <person name="Zhao Q."/>
            <person name="Feng Q."/>
            <person name="Zhang L."/>
            <person name="Zhu J."/>
            <person name="Weng Q."/>
            <person name="Mu J."/>
            <person name="Lu Y."/>
            <person name="Fan D."/>
            <person name="Liu Y."/>
            <person name="Guan J."/>
            <person name="Zhang Y."/>
            <person name="Yu S."/>
            <person name="Liu X."/>
            <person name="Zhang Y."/>
            <person name="Hong G."/>
            <person name="Han B."/>
            <person name="Choisne N."/>
            <person name="Demange N."/>
            <person name="Orjeda G."/>
            <person name="Samain S."/>
            <person name="Cattolico L."/>
            <person name="Pelletier E."/>
            <person name="Couloux A."/>
            <person name="Segurens B."/>
            <person name="Wincker P."/>
            <person name="D'Hont A."/>
            <person name="Scarpelli C."/>
            <person name="Weissenbach J."/>
            <person name="Salanoubat M."/>
            <person name="Quetier F."/>
            <person name="Yu Y."/>
            <person name="Kim H.R."/>
            <person name="Rambo T."/>
            <person name="Currie J."/>
            <person name="Collura K."/>
            <person name="Luo M."/>
            <person name="Yang T."/>
            <person name="Ammiraju J.S.S."/>
            <person name="Engler F."/>
            <person name="Soderlund C."/>
            <person name="Wing R.A."/>
            <person name="Palmer L.E."/>
            <person name="de la Bastide M."/>
            <person name="Spiegel L."/>
            <person name="Nascimento L."/>
            <person name="Zutavern T."/>
            <person name="O'Shaughnessy A."/>
            <person name="Dike S."/>
            <person name="Dedhia N."/>
            <person name="Preston R."/>
            <person name="Balija V."/>
            <person name="McCombie W.R."/>
            <person name="Chow T."/>
            <person name="Chen H."/>
            <person name="Chung M."/>
            <person name="Chen C."/>
            <person name="Shaw J."/>
            <person name="Wu H."/>
            <person name="Hsiao K."/>
            <person name="Chao Y."/>
            <person name="Chu M."/>
            <person name="Cheng C."/>
            <person name="Hour A."/>
            <person name="Lee P."/>
            <person name="Lin S."/>
            <person name="Lin Y."/>
            <person name="Liou J."/>
            <person name="Liu S."/>
            <person name="Hsing Y."/>
            <person name="Raghuvanshi S."/>
            <person name="Mohanty A."/>
            <person name="Bharti A.K."/>
            <person name="Gaur A."/>
            <person name="Gupta V."/>
            <person name="Kumar D."/>
            <person name="Ravi V."/>
            <person name="Vij S."/>
            <person name="Kapur A."/>
            <person name="Khurana P."/>
            <person name="Khurana P."/>
            <person name="Khurana J.P."/>
            <person name="Tyagi A.K."/>
            <person name="Gaikwad K."/>
            <person name="Singh A."/>
            <person name="Dalal V."/>
            <person name="Srivastava S."/>
            <person name="Dixit A."/>
            <person name="Pal A.K."/>
            <person name="Ghazi I.A."/>
            <person name="Yadav M."/>
            <person name="Pandit A."/>
            <person name="Bhargava A."/>
            <person name="Sureshbabu K."/>
            <person name="Batra K."/>
            <person name="Sharma T.R."/>
            <person name="Mohapatra T."/>
            <person name="Singh N.K."/>
            <person name="Messing J."/>
            <person name="Nelson A.B."/>
            <person name="Fuks G."/>
            <person name="Kavchok S."/>
            <person name="Keizer G."/>
            <person name="Linton E."/>
            <person name="Llaca V."/>
            <person name="Song R."/>
            <person name="Tanyolac B."/>
            <person name="Young S."/>
            <person name="Ho-Il K."/>
            <person name="Hahn J.H."/>
            <person name="Sangsakoo G."/>
            <person name="Vanavichit A."/>
            <person name="de Mattos Luiz.A.T."/>
            <person name="Zimmer P.D."/>
            <person name="Malone G."/>
            <person name="Dellagostin O."/>
            <person name="de Oliveira A.C."/>
            <person name="Bevan M."/>
            <person name="Bancroft I."/>
            <person name="Minx P."/>
            <person name="Cordum H."/>
            <person name="Wilson R."/>
            <person name="Cheng Z."/>
            <person name="Jin W."/>
            <person name="Jiang J."/>
            <person name="Leong S.A."/>
            <person name="Iwama H."/>
            <person name="Gojobori T."/>
            <person name="Itoh T."/>
            <person name="Niimura Y."/>
            <person name="Fujii Y."/>
            <person name="Habara T."/>
            <person name="Sakai H."/>
            <person name="Sato Y."/>
            <person name="Wilson G."/>
            <person name="Kumar K."/>
            <person name="McCouch S."/>
            <person name="Juretic N."/>
            <person name="Hoen D."/>
            <person name="Wright S."/>
            <person name="Bruskiewich R."/>
            <person name="Bureau T."/>
            <person name="Miyao A."/>
            <person name="Hirochika H."/>
            <person name="Nishikawa T."/>
            <person name="Kadowaki K."/>
            <person name="Sugiura M."/>
            <person name="Burr B."/>
            <person name="Sasaki T."/>
        </authorList>
    </citation>
    <scope>NUCLEOTIDE SEQUENCE [LARGE SCALE GENOMIC DNA]</scope>
    <source>
        <strain evidence="2">cv. Nipponbare</strain>
    </source>
</reference>
<dbReference type="EMBL" id="AP004568">
    <property type="protein sequence ID" value="BAD03182.1"/>
    <property type="molecule type" value="Genomic_DNA"/>
</dbReference>
<evidence type="ECO:0000313" key="2">
    <source>
        <dbReference type="Proteomes" id="UP000000763"/>
    </source>
</evidence>
<protein>
    <submittedName>
        <fullName evidence="1">Uncharacterized protein</fullName>
    </submittedName>
</protein>
<gene>
    <name evidence="1" type="primary">P0547A06.25</name>
</gene>
<reference evidence="2" key="2">
    <citation type="journal article" date="2008" name="Nucleic Acids Res.">
        <title>The rice annotation project database (RAP-DB): 2008 update.</title>
        <authorList>
            <consortium name="The rice annotation project (RAP)"/>
        </authorList>
    </citation>
    <scope>GENOME REANNOTATION</scope>
    <source>
        <strain evidence="2">cv. Nipponbare</strain>
    </source>
</reference>
<name>Q6ZCA3_ORYSJ</name>
<evidence type="ECO:0000313" key="1">
    <source>
        <dbReference type="EMBL" id="BAD03182.1"/>
    </source>
</evidence>
<sequence>MTTKLELMRSNYLKKLLTEIVPALAENSPEAALVVVSDPPVDDVLTYPNGLGGAAVAWASSPVANGVAKRKKCVHASCAPVGGLNAADGDSSKYVGVAQVVVRLGMLVNVELRFDLGKYSVQCMNVCYRGSWMLTKVGARSGKVWTATAAVGTSRRHRGLRVDVDGVLPTTSWKYNMSSVSVWSLGD</sequence>
<dbReference type="AlphaFoldDB" id="Q6ZCA3"/>
<organism evidence="1 2">
    <name type="scientific">Oryza sativa subsp. japonica</name>
    <name type="common">Rice</name>
    <dbReference type="NCBI Taxonomy" id="39947"/>
    <lineage>
        <taxon>Eukaryota</taxon>
        <taxon>Viridiplantae</taxon>
        <taxon>Streptophyta</taxon>
        <taxon>Embryophyta</taxon>
        <taxon>Tracheophyta</taxon>
        <taxon>Spermatophyta</taxon>
        <taxon>Magnoliopsida</taxon>
        <taxon>Liliopsida</taxon>
        <taxon>Poales</taxon>
        <taxon>Poaceae</taxon>
        <taxon>BOP clade</taxon>
        <taxon>Oryzoideae</taxon>
        <taxon>Oryzeae</taxon>
        <taxon>Oryzinae</taxon>
        <taxon>Oryza</taxon>
        <taxon>Oryza sativa</taxon>
    </lineage>
</organism>